<reference evidence="2" key="1">
    <citation type="submission" date="2019-08" db="EMBL/GenBank/DDBJ databases">
        <title>Reference gene set and small RNA set construction with multiple tissues from Davidia involucrata Baill.</title>
        <authorList>
            <person name="Yang H."/>
            <person name="Zhou C."/>
            <person name="Li G."/>
            <person name="Wang J."/>
            <person name="Gao P."/>
            <person name="Wang M."/>
            <person name="Wang R."/>
            <person name="Zhao Y."/>
        </authorList>
    </citation>
    <scope>NUCLEOTIDE SEQUENCE</scope>
    <source>
        <tissue evidence="2">Mixed with DoveR01_LX</tissue>
    </source>
</reference>
<dbReference type="PANTHER" id="PTHR31170">
    <property type="entry name" value="BNAC04G53230D PROTEIN"/>
    <property type="match status" value="1"/>
</dbReference>
<evidence type="ECO:0000256" key="1">
    <source>
        <dbReference type="SAM" id="Phobius"/>
    </source>
</evidence>
<dbReference type="InterPro" id="IPR004158">
    <property type="entry name" value="DUF247_pln"/>
</dbReference>
<dbReference type="AlphaFoldDB" id="A0A5B6ZDP9"/>
<protein>
    <submittedName>
        <fullName evidence="2">Uncharacterized protein</fullName>
    </submittedName>
</protein>
<keyword evidence="1" id="KW-0812">Transmembrane</keyword>
<evidence type="ECO:0000313" key="2">
    <source>
        <dbReference type="EMBL" id="MPA41898.1"/>
    </source>
</evidence>
<dbReference type="Pfam" id="PF03140">
    <property type="entry name" value="DUF247"/>
    <property type="match status" value="1"/>
</dbReference>
<sequence length="435" mass="51032">MSEDSEQITDRVSNKVDERLAHLSCTTFKPYIFRVPAGLRLENEKAYEPEIVAIGPYHHDKEKLQKMEDYKLRYLQLFLKRRNESSVNRYVMALRDLEGRARNCYAESTDKFDKDKFVEMMLLDGCFIIELFQKNYTRGLRNLDTDRDPVFELDQVRSSIEHDLMLFENQLPFFILVHLLNMTDVVPATRDHIIHLALDFLHHLLPSPNHLPYSRISVDNVNHLLGLMHDSWCHSFAEIVSGRKVVNKKWGFIKCATELREAGIKFEKLTGINTALFDIKFENGVMKIPPFRVEDKTESVFRNLIAYEQYLPVIHRRRYVTDYMIFMDRLVNSTKDAEKLRHSGIIDNWLGDDEVVSIMFNKIANKISICSAMFCYCEVFNNVNKHCEQRRNIWLAKLRRSYFNSPWAIISFLAAVTLLILTLIQTVVSILSYLE</sequence>
<gene>
    <name evidence="2" type="ORF">Din_011339</name>
</gene>
<proteinExistence type="predicted"/>
<accession>A0A5B6ZDP9</accession>
<dbReference type="PANTHER" id="PTHR31170:SF17">
    <property type="match status" value="1"/>
</dbReference>
<name>A0A5B6ZDP9_DAVIN</name>
<dbReference type="EMBL" id="GHES01011339">
    <property type="protein sequence ID" value="MPA41898.1"/>
    <property type="molecule type" value="Transcribed_RNA"/>
</dbReference>
<keyword evidence="1" id="KW-1133">Transmembrane helix</keyword>
<feature type="transmembrane region" description="Helical" evidence="1">
    <location>
        <begin position="407"/>
        <end position="434"/>
    </location>
</feature>
<keyword evidence="1" id="KW-0472">Membrane</keyword>
<organism evidence="2">
    <name type="scientific">Davidia involucrata</name>
    <name type="common">Dove tree</name>
    <dbReference type="NCBI Taxonomy" id="16924"/>
    <lineage>
        <taxon>Eukaryota</taxon>
        <taxon>Viridiplantae</taxon>
        <taxon>Streptophyta</taxon>
        <taxon>Embryophyta</taxon>
        <taxon>Tracheophyta</taxon>
        <taxon>Spermatophyta</taxon>
        <taxon>Magnoliopsida</taxon>
        <taxon>eudicotyledons</taxon>
        <taxon>Gunneridae</taxon>
        <taxon>Pentapetalae</taxon>
        <taxon>asterids</taxon>
        <taxon>Cornales</taxon>
        <taxon>Nyssaceae</taxon>
        <taxon>Davidia</taxon>
    </lineage>
</organism>